<dbReference type="EMBL" id="LT991977">
    <property type="protein sequence ID" value="SPK75903.1"/>
    <property type="molecule type" value="Genomic_DNA"/>
</dbReference>
<dbReference type="PANTHER" id="PTHR42928">
    <property type="entry name" value="TRICARBOXYLATE-BINDING PROTEIN"/>
    <property type="match status" value="1"/>
</dbReference>
<dbReference type="Proteomes" id="UP000255505">
    <property type="component" value="Plasmid II"/>
</dbReference>
<dbReference type="PIRSF" id="PIRSF017082">
    <property type="entry name" value="YflP"/>
    <property type="match status" value="1"/>
</dbReference>
<proteinExistence type="inferred from homology"/>
<dbReference type="RefSeq" id="WP_172583364.1">
    <property type="nucleotide sequence ID" value="NZ_LT991977.1"/>
</dbReference>
<name>A0A375IMI7_9BURK</name>
<evidence type="ECO:0000256" key="1">
    <source>
        <dbReference type="ARBA" id="ARBA00006987"/>
    </source>
</evidence>
<sequence>MIRMSRRQVLGFIGGIATAATILPASWAQAFPTKPVTLAVPYTPGGASDVMARALAARMADDLGQPVIVENLGGATGAIAAQRVLNKPADGLQVYVGSANELILGPLATSSPRFKSEDFQMVGKVGDLTLAILSRGSLPPNNIKELIEYAREGNPLTYGSVGPGSLYHLLGEKFSQLTGAPMVHVPYKGGTPLTTDLIGGQIDLYLGAMGATSTPLVTNGSGKLKLLAIISPERLDLFRNIPAASHTTSLKDFSYSLWLGLFVKKGTPENIVQALNRAMNKSLSDPVVKKAADSLQVVLAQPQSQAQAEQLYAASTARYRAVFQSIGFRP</sequence>
<dbReference type="Gene3D" id="3.40.190.150">
    <property type="entry name" value="Bordetella uptake gene, domain 1"/>
    <property type="match status" value="1"/>
</dbReference>
<evidence type="ECO:0000313" key="2">
    <source>
        <dbReference type="EMBL" id="SPK75903.1"/>
    </source>
</evidence>
<geneLocation type="plasmid" evidence="2">
    <name>II</name>
</geneLocation>
<protein>
    <submittedName>
        <fullName evidence="2">Extra-cytoplasmic solute receptor</fullName>
    </submittedName>
</protein>
<keyword evidence="2" id="KW-0675">Receptor</keyword>
<evidence type="ECO:0000313" key="3">
    <source>
        <dbReference type="Proteomes" id="UP000255505"/>
    </source>
</evidence>
<dbReference type="AlphaFoldDB" id="A0A375IMI7"/>
<dbReference type="Gene3D" id="3.40.190.10">
    <property type="entry name" value="Periplasmic binding protein-like II"/>
    <property type="match status" value="1"/>
</dbReference>
<keyword evidence="2" id="KW-0614">Plasmid</keyword>
<dbReference type="InterPro" id="IPR006311">
    <property type="entry name" value="TAT_signal"/>
</dbReference>
<dbReference type="PROSITE" id="PS51318">
    <property type="entry name" value="TAT"/>
    <property type="match status" value="1"/>
</dbReference>
<gene>
    <name evidence="2" type="ORF">CT19425_MP70063</name>
</gene>
<reference evidence="2 3" key="1">
    <citation type="submission" date="2018-01" db="EMBL/GenBank/DDBJ databases">
        <authorList>
            <person name="Gaut B.S."/>
            <person name="Morton B.R."/>
            <person name="Clegg M.T."/>
            <person name="Duvall M.R."/>
        </authorList>
    </citation>
    <scope>NUCLEOTIDE SEQUENCE [LARGE SCALE GENOMIC DNA]</scope>
    <source>
        <strain evidence="2">Cupriavidus taiwanensis LMG 19425</strain>
        <plasmid evidence="3">Plasmid ii</plasmid>
    </source>
</reference>
<comment type="similarity">
    <text evidence="1">Belongs to the UPF0065 (bug) family.</text>
</comment>
<accession>A0A375IMI7</accession>
<dbReference type="Pfam" id="PF03401">
    <property type="entry name" value="TctC"/>
    <property type="match status" value="1"/>
</dbReference>
<organism evidence="2 3">
    <name type="scientific">Cupriavidus taiwanensis</name>
    <dbReference type="NCBI Taxonomy" id="164546"/>
    <lineage>
        <taxon>Bacteria</taxon>
        <taxon>Pseudomonadati</taxon>
        <taxon>Pseudomonadota</taxon>
        <taxon>Betaproteobacteria</taxon>
        <taxon>Burkholderiales</taxon>
        <taxon>Burkholderiaceae</taxon>
        <taxon>Cupriavidus</taxon>
    </lineage>
</organism>
<dbReference type="SUPFAM" id="SSF53850">
    <property type="entry name" value="Periplasmic binding protein-like II"/>
    <property type="match status" value="1"/>
</dbReference>
<dbReference type="PANTHER" id="PTHR42928:SF5">
    <property type="entry name" value="BLR1237 PROTEIN"/>
    <property type="match status" value="1"/>
</dbReference>
<dbReference type="InterPro" id="IPR042100">
    <property type="entry name" value="Bug_dom1"/>
</dbReference>
<dbReference type="InterPro" id="IPR005064">
    <property type="entry name" value="BUG"/>
</dbReference>
<dbReference type="CDD" id="cd07012">
    <property type="entry name" value="PBP2_Bug_TTT"/>
    <property type="match status" value="1"/>
</dbReference>